<organism evidence="1 2">
    <name type="scientific">Streptococcus sanguinis SK355</name>
    <dbReference type="NCBI Taxonomy" id="888816"/>
    <lineage>
        <taxon>Bacteria</taxon>
        <taxon>Bacillati</taxon>
        <taxon>Bacillota</taxon>
        <taxon>Bacilli</taxon>
        <taxon>Lactobacillales</taxon>
        <taxon>Streptococcaceae</taxon>
        <taxon>Streptococcus</taxon>
    </lineage>
</organism>
<dbReference type="HOGENOM" id="CLU_3222825_0_0_9"/>
<name>F3US66_STRSA</name>
<evidence type="ECO:0000313" key="2">
    <source>
        <dbReference type="Proteomes" id="UP000005589"/>
    </source>
</evidence>
<dbReference type="STRING" id="888816.HMPREF9389_1674"/>
<gene>
    <name evidence="1" type="ORF">HMPREF9389_1674</name>
</gene>
<protein>
    <submittedName>
        <fullName evidence="1">Uncharacterized protein</fullName>
    </submittedName>
</protein>
<dbReference type="EMBL" id="AFFN01000026">
    <property type="protein sequence ID" value="EGJ38221.1"/>
    <property type="molecule type" value="Genomic_DNA"/>
</dbReference>
<sequence length="44" mass="5398">MIAVGYRYKKYLIIFRIPKTHFKISGYSLLRNYEPPFCIFFAYE</sequence>
<dbReference type="Proteomes" id="UP000005589">
    <property type="component" value="Unassembled WGS sequence"/>
</dbReference>
<comment type="caution">
    <text evidence="1">The sequence shown here is derived from an EMBL/GenBank/DDBJ whole genome shotgun (WGS) entry which is preliminary data.</text>
</comment>
<proteinExistence type="predicted"/>
<accession>F3US66</accession>
<evidence type="ECO:0000313" key="1">
    <source>
        <dbReference type="EMBL" id="EGJ38221.1"/>
    </source>
</evidence>
<dbReference type="AlphaFoldDB" id="F3US66"/>
<reference evidence="1 2" key="1">
    <citation type="submission" date="2011-03" db="EMBL/GenBank/DDBJ databases">
        <authorList>
            <person name="Muzny D."/>
            <person name="Qin X."/>
            <person name="Deng J."/>
            <person name="Jiang H."/>
            <person name="Liu Y."/>
            <person name="Qu J."/>
            <person name="Song X.-Z."/>
            <person name="Zhang L."/>
            <person name="Thornton R."/>
            <person name="Coyle M."/>
            <person name="Francisco L."/>
            <person name="Jackson L."/>
            <person name="Javaid M."/>
            <person name="Korchina V."/>
            <person name="Kovar C."/>
            <person name="Mata R."/>
            <person name="Mathew T."/>
            <person name="Ngo R."/>
            <person name="Nguyen L."/>
            <person name="Nguyen N."/>
            <person name="Okwuonu G."/>
            <person name="Ongeri F."/>
            <person name="Pham C."/>
            <person name="Simmons D."/>
            <person name="Wilczek-Boney K."/>
            <person name="Hale W."/>
            <person name="Jakkamsetti A."/>
            <person name="Pham P."/>
            <person name="Ruth R."/>
            <person name="San Lucas F."/>
            <person name="Warren J."/>
            <person name="Zhang J."/>
            <person name="Zhao Z."/>
            <person name="Zhou C."/>
            <person name="Zhu D."/>
            <person name="Lee S."/>
            <person name="Bess C."/>
            <person name="Blankenburg K."/>
            <person name="Forbes L."/>
            <person name="Fu Q."/>
            <person name="Gubbala S."/>
            <person name="Hirani K."/>
            <person name="Jayaseelan J.C."/>
            <person name="Lara F."/>
            <person name="Munidasa M."/>
            <person name="Palculict T."/>
            <person name="Patil S."/>
            <person name="Pu L.-L."/>
            <person name="Saada N."/>
            <person name="Tang L."/>
            <person name="Weissenberger G."/>
            <person name="Zhu Y."/>
            <person name="Hemphill L."/>
            <person name="Shang Y."/>
            <person name="Youmans B."/>
            <person name="Ayvaz T."/>
            <person name="Ross M."/>
            <person name="Santibanez J."/>
            <person name="Aqrawi P."/>
            <person name="Gross S."/>
            <person name="Joshi V."/>
            <person name="Fowler G."/>
            <person name="Nazareth L."/>
            <person name="Reid J."/>
            <person name="Worley K."/>
            <person name="Petrosino J."/>
            <person name="Highlander S."/>
            <person name="Gibbs R."/>
        </authorList>
    </citation>
    <scope>NUCLEOTIDE SEQUENCE [LARGE SCALE GENOMIC DNA]</scope>
    <source>
        <strain evidence="1 2">SK355</strain>
    </source>
</reference>